<feature type="domain" description="DUF362" evidence="1">
    <location>
        <begin position="31"/>
        <end position="245"/>
    </location>
</feature>
<evidence type="ECO:0000313" key="3">
    <source>
        <dbReference type="EMBL" id="RHC54212.1"/>
    </source>
</evidence>
<reference evidence="4 5" key="1">
    <citation type="submission" date="2018-08" db="EMBL/GenBank/DDBJ databases">
        <title>A genome reference for cultivated species of the human gut microbiota.</title>
        <authorList>
            <person name="Zou Y."/>
            <person name="Xue W."/>
            <person name="Luo G."/>
        </authorList>
    </citation>
    <scope>NUCLEOTIDE SEQUENCE [LARGE SCALE GENOMIC DNA]</scope>
    <source>
        <strain evidence="2 5">AF14-18</strain>
        <strain evidence="3 4">AM35-14</strain>
    </source>
</reference>
<name>A0A414ARS2_9FIRM</name>
<dbReference type="RefSeq" id="WP_002573110.1">
    <property type="nucleotide sequence ID" value="NZ_CATYQV010000060.1"/>
</dbReference>
<dbReference type="EMBL" id="QSHZ01000024">
    <property type="protein sequence ID" value="RHC54212.1"/>
    <property type="molecule type" value="Genomic_DNA"/>
</dbReference>
<evidence type="ECO:0000313" key="5">
    <source>
        <dbReference type="Proteomes" id="UP000284543"/>
    </source>
</evidence>
<accession>A0A414ARS2</accession>
<proteinExistence type="predicted"/>
<evidence type="ECO:0000313" key="2">
    <source>
        <dbReference type="EMBL" id="RGV75315.1"/>
    </source>
</evidence>
<protein>
    <submittedName>
        <fullName evidence="3">DUF362 domain-containing protein</fullName>
    </submittedName>
</protein>
<organism evidence="3 4">
    <name type="scientific">Enterocloster bolteae</name>
    <dbReference type="NCBI Taxonomy" id="208479"/>
    <lineage>
        <taxon>Bacteria</taxon>
        <taxon>Bacillati</taxon>
        <taxon>Bacillota</taxon>
        <taxon>Clostridia</taxon>
        <taxon>Lachnospirales</taxon>
        <taxon>Lachnospiraceae</taxon>
        <taxon>Enterocloster</taxon>
    </lineage>
</organism>
<comment type="caution">
    <text evidence="3">The sequence shown here is derived from an EMBL/GenBank/DDBJ whole genome shotgun (WGS) entry which is preliminary data.</text>
</comment>
<dbReference type="Proteomes" id="UP000283975">
    <property type="component" value="Unassembled WGS sequence"/>
</dbReference>
<dbReference type="AlphaFoldDB" id="A0A414ARS2"/>
<dbReference type="Pfam" id="PF04015">
    <property type="entry name" value="DUF362"/>
    <property type="match status" value="1"/>
</dbReference>
<dbReference type="InterPro" id="IPR007160">
    <property type="entry name" value="DUF362"/>
</dbReference>
<evidence type="ECO:0000313" key="4">
    <source>
        <dbReference type="Proteomes" id="UP000283975"/>
    </source>
</evidence>
<sequence>MSIVYMTREITPESLVRIYRALGVSLPGSAAVKISTGEPGGRNFLQPELIRNLVQELKGTIVECNTAYEGRRNTSKAHWETMRDHGFTAIAPCDILDEEGHMPLPVTGGHHLTENYVGSHLQNYDSMLMLSHFKGHAMGGFGGALKNMSIGLASSYGKIWIHSSGTSTRFEDVFTADHDSFLESMADADRSVMDYMGRENIVYINVANRLSVDCDCDAHPHDPEMGDIGIFASADPVALDQACVDAVYASEDDGKAALIERIESRNGIHTVEAAHSLGLGSRRYELRCIDSYKN</sequence>
<dbReference type="EMBL" id="QRZM01000005">
    <property type="protein sequence ID" value="RGV75315.1"/>
    <property type="molecule type" value="Genomic_DNA"/>
</dbReference>
<evidence type="ECO:0000259" key="1">
    <source>
        <dbReference type="Pfam" id="PF04015"/>
    </source>
</evidence>
<gene>
    <name evidence="3" type="ORF">DW839_20440</name>
    <name evidence="2" type="ORF">DWW02_13470</name>
</gene>
<dbReference type="Proteomes" id="UP000284543">
    <property type="component" value="Unassembled WGS sequence"/>
</dbReference>